<dbReference type="Proteomes" id="UP000176583">
    <property type="component" value="Unassembled WGS sequence"/>
</dbReference>
<sequence length="218" mass="23313">MLLAIVVNHEAGHFVAAILTGIRVKSLHLGFPKGPQLKLRLGKYPFTISLLLIGAAVEVDEDQLWEAPLRTRVLVFLGGPLANFASLLIVAFLLNGFTEGLAYSWRVIWLSAVSPLFVLFGHVSPAEVMGPVGIVSISTKIIAQDFGLLVHMFAIISGALGTFNLLPIPALDGGRVMMAILADRGLSKKWSKAIIYGSLALLILGMIALTAKDIAAFT</sequence>
<dbReference type="Pfam" id="PF02163">
    <property type="entry name" value="Peptidase_M50"/>
    <property type="match status" value="1"/>
</dbReference>
<evidence type="ECO:0000313" key="13">
    <source>
        <dbReference type="EMBL" id="OGC44681.1"/>
    </source>
</evidence>
<comment type="caution">
    <text evidence="13">The sequence shown here is derived from an EMBL/GenBank/DDBJ whole genome shotgun (WGS) entry which is preliminary data.</text>
</comment>
<feature type="transmembrane region" description="Helical" evidence="11">
    <location>
        <begin position="193"/>
        <end position="211"/>
    </location>
</feature>
<evidence type="ECO:0000256" key="7">
    <source>
        <dbReference type="ARBA" id="ARBA00022833"/>
    </source>
</evidence>
<gene>
    <name evidence="13" type="ORF">A2V54_00840</name>
</gene>
<keyword evidence="6" id="KW-0378">Hydrolase</keyword>
<evidence type="ECO:0000256" key="8">
    <source>
        <dbReference type="ARBA" id="ARBA00022989"/>
    </source>
</evidence>
<keyword evidence="9" id="KW-0482">Metalloprotease</keyword>
<dbReference type="PANTHER" id="PTHR42837">
    <property type="entry name" value="REGULATOR OF SIGMA-E PROTEASE RSEP"/>
    <property type="match status" value="1"/>
</dbReference>
<evidence type="ECO:0000256" key="6">
    <source>
        <dbReference type="ARBA" id="ARBA00022801"/>
    </source>
</evidence>
<comment type="similarity">
    <text evidence="3">Belongs to the peptidase M50B family.</text>
</comment>
<feature type="transmembrane region" description="Helical" evidence="11">
    <location>
        <begin position="146"/>
        <end position="172"/>
    </location>
</feature>
<evidence type="ECO:0000256" key="9">
    <source>
        <dbReference type="ARBA" id="ARBA00023049"/>
    </source>
</evidence>
<dbReference type="EMBL" id="MEUW01000013">
    <property type="protein sequence ID" value="OGC44681.1"/>
    <property type="molecule type" value="Genomic_DNA"/>
</dbReference>
<keyword evidence="7" id="KW-0862">Zinc</keyword>
<evidence type="ECO:0000256" key="1">
    <source>
        <dbReference type="ARBA" id="ARBA00001947"/>
    </source>
</evidence>
<dbReference type="PANTHER" id="PTHR42837:SF2">
    <property type="entry name" value="MEMBRANE METALLOPROTEASE ARASP2, CHLOROPLASTIC-RELATED"/>
    <property type="match status" value="1"/>
</dbReference>
<dbReference type="InterPro" id="IPR008915">
    <property type="entry name" value="Peptidase_M50"/>
</dbReference>
<dbReference type="STRING" id="1802613.A2V54_00840"/>
<accession>A0A1F4UI88</accession>
<evidence type="ECO:0000256" key="10">
    <source>
        <dbReference type="ARBA" id="ARBA00023136"/>
    </source>
</evidence>
<keyword evidence="4" id="KW-0645">Protease</keyword>
<proteinExistence type="inferred from homology"/>
<organism evidence="13 14">
    <name type="scientific">candidate division WWE3 bacterium RBG_19FT_COMBO_53_11</name>
    <dbReference type="NCBI Taxonomy" id="1802613"/>
    <lineage>
        <taxon>Bacteria</taxon>
        <taxon>Katanobacteria</taxon>
    </lineage>
</organism>
<evidence type="ECO:0000256" key="4">
    <source>
        <dbReference type="ARBA" id="ARBA00022670"/>
    </source>
</evidence>
<dbReference type="GO" id="GO:0004222">
    <property type="term" value="F:metalloendopeptidase activity"/>
    <property type="evidence" value="ECO:0007669"/>
    <property type="project" value="InterPro"/>
</dbReference>
<dbReference type="InterPro" id="IPR004387">
    <property type="entry name" value="Pept_M50_Zn"/>
</dbReference>
<dbReference type="AlphaFoldDB" id="A0A1F4UI88"/>
<evidence type="ECO:0000313" key="14">
    <source>
        <dbReference type="Proteomes" id="UP000176583"/>
    </source>
</evidence>
<evidence type="ECO:0000256" key="3">
    <source>
        <dbReference type="ARBA" id="ARBA00007931"/>
    </source>
</evidence>
<feature type="domain" description="Peptidase M50" evidence="12">
    <location>
        <begin position="1"/>
        <end position="204"/>
    </location>
</feature>
<comment type="subcellular location">
    <subcellularLocation>
        <location evidence="2">Membrane</location>
        <topology evidence="2">Multi-pass membrane protein</topology>
    </subcellularLocation>
</comment>
<evidence type="ECO:0000256" key="11">
    <source>
        <dbReference type="SAM" id="Phobius"/>
    </source>
</evidence>
<keyword evidence="5 11" id="KW-0812">Transmembrane</keyword>
<evidence type="ECO:0000256" key="5">
    <source>
        <dbReference type="ARBA" id="ARBA00022692"/>
    </source>
</evidence>
<evidence type="ECO:0000256" key="2">
    <source>
        <dbReference type="ARBA" id="ARBA00004141"/>
    </source>
</evidence>
<name>A0A1F4UI88_UNCKA</name>
<feature type="transmembrane region" description="Helical" evidence="11">
    <location>
        <begin position="107"/>
        <end position="126"/>
    </location>
</feature>
<keyword evidence="10 11" id="KW-0472">Membrane</keyword>
<evidence type="ECO:0000259" key="12">
    <source>
        <dbReference type="Pfam" id="PF02163"/>
    </source>
</evidence>
<dbReference type="GO" id="GO:0016020">
    <property type="term" value="C:membrane"/>
    <property type="evidence" value="ECO:0007669"/>
    <property type="project" value="UniProtKB-SubCell"/>
</dbReference>
<keyword evidence="8 11" id="KW-1133">Transmembrane helix</keyword>
<protein>
    <recommendedName>
        <fullName evidence="12">Peptidase M50 domain-containing protein</fullName>
    </recommendedName>
</protein>
<comment type="cofactor">
    <cofactor evidence="1">
        <name>Zn(2+)</name>
        <dbReference type="ChEBI" id="CHEBI:29105"/>
    </cofactor>
</comment>
<dbReference type="GO" id="GO:0006508">
    <property type="term" value="P:proteolysis"/>
    <property type="evidence" value="ECO:0007669"/>
    <property type="project" value="UniProtKB-KW"/>
</dbReference>
<feature type="transmembrane region" description="Helical" evidence="11">
    <location>
        <begin position="71"/>
        <end position="95"/>
    </location>
</feature>
<reference evidence="13 14" key="1">
    <citation type="journal article" date="2016" name="Nat. Commun.">
        <title>Thousands of microbial genomes shed light on interconnected biogeochemical processes in an aquifer system.</title>
        <authorList>
            <person name="Anantharaman K."/>
            <person name="Brown C.T."/>
            <person name="Hug L.A."/>
            <person name="Sharon I."/>
            <person name="Castelle C.J."/>
            <person name="Probst A.J."/>
            <person name="Thomas B.C."/>
            <person name="Singh A."/>
            <person name="Wilkins M.J."/>
            <person name="Karaoz U."/>
            <person name="Brodie E.L."/>
            <person name="Williams K.H."/>
            <person name="Hubbard S.S."/>
            <person name="Banfield J.F."/>
        </authorList>
    </citation>
    <scope>NUCLEOTIDE SEQUENCE [LARGE SCALE GENOMIC DNA]</scope>
</reference>